<dbReference type="GO" id="GO:0004829">
    <property type="term" value="F:threonine-tRNA ligase activity"/>
    <property type="evidence" value="ECO:0007669"/>
    <property type="project" value="TreeGrafter"/>
</dbReference>
<keyword evidence="2" id="KW-0436">Ligase</keyword>
<dbReference type="SUPFAM" id="SSF52954">
    <property type="entry name" value="Class II aaRS ABD-related"/>
    <property type="match status" value="1"/>
</dbReference>
<dbReference type="Pfam" id="PF03129">
    <property type="entry name" value="HGTP_anticodon"/>
    <property type="match status" value="1"/>
</dbReference>
<sequence length="317" mass="36425">PKGSIIIENIKNHLFSEFRENHPTKLCLPSNIDYKTAFKALDKAIDSKTLSYKVLPKMIISEIFVSNEVINNPSPVLISKLYMQNGKELVDSADFIEKLIDVCGYITKQDINVNIRCTDLEHRVVKTISTLFQKRIISHTKVLSNKVTGIAEIEFNVRDSVGKEWILCRCFIPNVNEERVMYRNSQNQNQAAVEIGVYFDVISIFAYLVEEFEYDMPFKFKPTQAVCIPKSNDQLDFANSVNNHLLNNTIRSIIDNRSLSLQSKIYDAEKKKIPFILIIGPKEESNNAVSIRKRNVEIGLMSNENLLNFINENKEKR</sequence>
<feature type="domain" description="Anticodon-binding" evidence="3">
    <location>
        <begin position="224"/>
        <end position="312"/>
    </location>
</feature>
<dbReference type="Proteomes" id="UP000714915">
    <property type="component" value="Unassembled WGS sequence"/>
</dbReference>
<reference evidence="4" key="1">
    <citation type="submission" date="2020-04" db="EMBL/GenBank/DDBJ databases">
        <authorList>
            <person name="Zhang T."/>
        </authorList>
    </citation>
    <scope>NUCLEOTIDE SEQUENCE</scope>
    <source>
        <strain evidence="4">HKST-UBA09</strain>
    </source>
</reference>
<dbReference type="InterPro" id="IPR004154">
    <property type="entry name" value="Anticodon-bd"/>
</dbReference>
<name>A0A955LA86_9BACT</name>
<keyword evidence="2" id="KW-0030">Aminoacyl-tRNA synthetase</keyword>
<organism evidence="4 5">
    <name type="scientific">Candidatus Dojkabacteria bacterium</name>
    <dbReference type="NCBI Taxonomy" id="2099670"/>
    <lineage>
        <taxon>Bacteria</taxon>
        <taxon>Candidatus Dojkabacteria</taxon>
    </lineage>
</organism>
<evidence type="ECO:0000256" key="2">
    <source>
        <dbReference type="ARBA" id="ARBA00023146"/>
    </source>
</evidence>
<evidence type="ECO:0000313" key="5">
    <source>
        <dbReference type="Proteomes" id="UP000714915"/>
    </source>
</evidence>
<dbReference type="PANTHER" id="PTHR11451:SF44">
    <property type="entry name" value="THREONINE--TRNA LIGASE, CHLOROPLASTIC_MITOCHONDRIAL 2"/>
    <property type="match status" value="1"/>
</dbReference>
<proteinExistence type="predicted"/>
<dbReference type="InterPro" id="IPR036621">
    <property type="entry name" value="Anticodon-bd_dom_sf"/>
</dbReference>
<evidence type="ECO:0000313" key="4">
    <source>
        <dbReference type="EMBL" id="MCA9387020.1"/>
    </source>
</evidence>
<dbReference type="AlphaFoldDB" id="A0A955LA86"/>
<dbReference type="Gene3D" id="3.40.50.800">
    <property type="entry name" value="Anticodon-binding domain"/>
    <property type="match status" value="1"/>
</dbReference>
<gene>
    <name evidence="4" type="ORF">KC669_03225</name>
</gene>
<dbReference type="EMBL" id="JAGQLF010000036">
    <property type="protein sequence ID" value="MCA9387020.1"/>
    <property type="molecule type" value="Genomic_DNA"/>
</dbReference>
<evidence type="ECO:0000259" key="3">
    <source>
        <dbReference type="Pfam" id="PF03129"/>
    </source>
</evidence>
<evidence type="ECO:0000256" key="1">
    <source>
        <dbReference type="ARBA" id="ARBA00022917"/>
    </source>
</evidence>
<keyword evidence="1" id="KW-0648">Protein biosynthesis</keyword>
<accession>A0A955LA86</accession>
<comment type="caution">
    <text evidence="4">The sequence shown here is derived from an EMBL/GenBank/DDBJ whole genome shotgun (WGS) entry which is preliminary data.</text>
</comment>
<reference evidence="4" key="2">
    <citation type="journal article" date="2021" name="Microbiome">
        <title>Successional dynamics and alternative stable states in a saline activated sludge microbial community over 9 years.</title>
        <authorList>
            <person name="Wang Y."/>
            <person name="Ye J."/>
            <person name="Ju F."/>
            <person name="Liu L."/>
            <person name="Boyd J.A."/>
            <person name="Deng Y."/>
            <person name="Parks D.H."/>
            <person name="Jiang X."/>
            <person name="Yin X."/>
            <person name="Woodcroft B.J."/>
            <person name="Tyson G.W."/>
            <person name="Hugenholtz P."/>
            <person name="Polz M.F."/>
            <person name="Zhang T."/>
        </authorList>
    </citation>
    <scope>NUCLEOTIDE SEQUENCE</scope>
    <source>
        <strain evidence="4">HKST-UBA09</strain>
    </source>
</reference>
<dbReference type="PANTHER" id="PTHR11451">
    <property type="entry name" value="THREONINE-TRNA LIGASE"/>
    <property type="match status" value="1"/>
</dbReference>
<dbReference type="GO" id="GO:0006435">
    <property type="term" value="P:threonyl-tRNA aminoacylation"/>
    <property type="evidence" value="ECO:0007669"/>
    <property type="project" value="TreeGrafter"/>
</dbReference>
<protein>
    <recommendedName>
        <fullName evidence="3">Anticodon-binding domain-containing protein</fullName>
    </recommendedName>
</protein>
<feature type="non-terminal residue" evidence="4">
    <location>
        <position position="1"/>
    </location>
</feature>